<protein>
    <recommendedName>
        <fullName evidence="3">RND transporter</fullName>
    </recommendedName>
</protein>
<keyword evidence="1" id="KW-0812">Transmembrane</keyword>
<feature type="transmembrane region" description="Helical" evidence="1">
    <location>
        <begin position="59"/>
        <end position="76"/>
    </location>
</feature>
<proteinExistence type="predicted"/>
<comment type="caution">
    <text evidence="2">The sequence shown here is derived from an EMBL/GenBank/DDBJ whole genome shotgun (WGS) entry which is preliminary data.</text>
</comment>
<gene>
    <name evidence="2" type="ORF">LCGC14_0346870</name>
</gene>
<organism evidence="2">
    <name type="scientific">marine sediment metagenome</name>
    <dbReference type="NCBI Taxonomy" id="412755"/>
    <lineage>
        <taxon>unclassified sequences</taxon>
        <taxon>metagenomes</taxon>
        <taxon>ecological metagenomes</taxon>
    </lineage>
</organism>
<keyword evidence="1" id="KW-0472">Membrane</keyword>
<keyword evidence="1" id="KW-1133">Transmembrane helix</keyword>
<accession>A0A0F9THS0</accession>
<name>A0A0F9THS0_9ZZZZ</name>
<evidence type="ECO:0000313" key="2">
    <source>
        <dbReference type="EMBL" id="KKN78764.1"/>
    </source>
</evidence>
<reference evidence="2" key="1">
    <citation type="journal article" date="2015" name="Nature">
        <title>Complex archaea that bridge the gap between prokaryotes and eukaryotes.</title>
        <authorList>
            <person name="Spang A."/>
            <person name="Saw J.H."/>
            <person name="Jorgensen S.L."/>
            <person name="Zaremba-Niedzwiedzka K."/>
            <person name="Martijn J."/>
            <person name="Lind A.E."/>
            <person name="van Eijk R."/>
            <person name="Schleper C."/>
            <person name="Guy L."/>
            <person name="Ettema T.J."/>
        </authorList>
    </citation>
    <scope>NUCLEOTIDE SEQUENCE</scope>
</reference>
<dbReference type="AlphaFoldDB" id="A0A0F9THS0"/>
<evidence type="ECO:0000256" key="1">
    <source>
        <dbReference type="SAM" id="Phobius"/>
    </source>
</evidence>
<sequence>MQSLLRQFGKLMEILNNWKLIILLCLTLGLAPFFPEPHIYGKLKWILGGAQGMSFMDWFDVLLHGSPFLLLARVIFTKNFKTKNQE</sequence>
<dbReference type="EMBL" id="LAZR01000257">
    <property type="protein sequence ID" value="KKN78764.1"/>
    <property type="molecule type" value="Genomic_DNA"/>
</dbReference>
<evidence type="ECO:0008006" key="3">
    <source>
        <dbReference type="Google" id="ProtNLM"/>
    </source>
</evidence>